<evidence type="ECO:0000313" key="2">
    <source>
        <dbReference type="Proteomes" id="UP001056120"/>
    </source>
</evidence>
<sequence length="74" mass="8245">MVNNSGTDCGWRASLPRTLLILPMKACSGCGLIVVSCICRVCCCLYCCCKDWQKRHVVYRGILYILLTKGKTIV</sequence>
<keyword evidence="2" id="KW-1185">Reference proteome</keyword>
<evidence type="ECO:0000313" key="1">
    <source>
        <dbReference type="EMBL" id="KAI3810351.1"/>
    </source>
</evidence>
<proteinExistence type="predicted"/>
<reference evidence="2" key="1">
    <citation type="journal article" date="2022" name="Mol. Ecol. Resour.">
        <title>The genomes of chicory, endive, great burdock and yacon provide insights into Asteraceae palaeo-polyploidization history and plant inulin production.</title>
        <authorList>
            <person name="Fan W."/>
            <person name="Wang S."/>
            <person name="Wang H."/>
            <person name="Wang A."/>
            <person name="Jiang F."/>
            <person name="Liu H."/>
            <person name="Zhao H."/>
            <person name="Xu D."/>
            <person name="Zhang Y."/>
        </authorList>
    </citation>
    <scope>NUCLEOTIDE SEQUENCE [LARGE SCALE GENOMIC DNA]</scope>
    <source>
        <strain evidence="2">cv. Yunnan</strain>
    </source>
</reference>
<organism evidence="1 2">
    <name type="scientific">Smallanthus sonchifolius</name>
    <dbReference type="NCBI Taxonomy" id="185202"/>
    <lineage>
        <taxon>Eukaryota</taxon>
        <taxon>Viridiplantae</taxon>
        <taxon>Streptophyta</taxon>
        <taxon>Embryophyta</taxon>
        <taxon>Tracheophyta</taxon>
        <taxon>Spermatophyta</taxon>
        <taxon>Magnoliopsida</taxon>
        <taxon>eudicotyledons</taxon>
        <taxon>Gunneridae</taxon>
        <taxon>Pentapetalae</taxon>
        <taxon>asterids</taxon>
        <taxon>campanulids</taxon>
        <taxon>Asterales</taxon>
        <taxon>Asteraceae</taxon>
        <taxon>Asteroideae</taxon>
        <taxon>Heliantheae alliance</taxon>
        <taxon>Millerieae</taxon>
        <taxon>Smallanthus</taxon>
    </lineage>
</organism>
<reference evidence="1 2" key="2">
    <citation type="journal article" date="2022" name="Mol. Ecol. Resour.">
        <title>The genomes of chicory, endive, great burdock and yacon provide insights into Asteraceae paleo-polyploidization history and plant inulin production.</title>
        <authorList>
            <person name="Fan W."/>
            <person name="Wang S."/>
            <person name="Wang H."/>
            <person name="Wang A."/>
            <person name="Jiang F."/>
            <person name="Liu H."/>
            <person name="Zhao H."/>
            <person name="Xu D."/>
            <person name="Zhang Y."/>
        </authorList>
    </citation>
    <scope>NUCLEOTIDE SEQUENCE [LARGE SCALE GENOMIC DNA]</scope>
    <source>
        <strain evidence="2">cv. Yunnan</strain>
        <tissue evidence="1">Leaves</tissue>
    </source>
</reference>
<comment type="caution">
    <text evidence="1">The sequence shown here is derived from an EMBL/GenBank/DDBJ whole genome shotgun (WGS) entry which is preliminary data.</text>
</comment>
<dbReference type="Proteomes" id="UP001056120">
    <property type="component" value="Linkage Group LG07"/>
</dbReference>
<name>A0ACB9IRA5_9ASTR</name>
<protein>
    <submittedName>
        <fullName evidence="1">Uncharacterized protein</fullName>
    </submittedName>
</protein>
<gene>
    <name evidence="1" type="ORF">L1987_19963</name>
</gene>
<accession>A0ACB9IRA5</accession>
<dbReference type="EMBL" id="CM042024">
    <property type="protein sequence ID" value="KAI3810351.1"/>
    <property type="molecule type" value="Genomic_DNA"/>
</dbReference>